<name>A0A2N9IF58_FAGSY</name>
<reference evidence="1" key="1">
    <citation type="submission" date="2018-02" db="EMBL/GenBank/DDBJ databases">
        <authorList>
            <person name="Cohen D.B."/>
            <person name="Kent A.D."/>
        </authorList>
    </citation>
    <scope>NUCLEOTIDE SEQUENCE</scope>
</reference>
<proteinExistence type="predicted"/>
<gene>
    <name evidence="1" type="ORF">FSB_LOCUS50413</name>
</gene>
<accession>A0A2N9IF58</accession>
<organism evidence="1">
    <name type="scientific">Fagus sylvatica</name>
    <name type="common">Beechnut</name>
    <dbReference type="NCBI Taxonomy" id="28930"/>
    <lineage>
        <taxon>Eukaryota</taxon>
        <taxon>Viridiplantae</taxon>
        <taxon>Streptophyta</taxon>
        <taxon>Embryophyta</taxon>
        <taxon>Tracheophyta</taxon>
        <taxon>Spermatophyta</taxon>
        <taxon>Magnoliopsida</taxon>
        <taxon>eudicotyledons</taxon>
        <taxon>Gunneridae</taxon>
        <taxon>Pentapetalae</taxon>
        <taxon>rosids</taxon>
        <taxon>fabids</taxon>
        <taxon>Fagales</taxon>
        <taxon>Fagaceae</taxon>
        <taxon>Fagus</taxon>
    </lineage>
</organism>
<dbReference type="EMBL" id="OIVN01005446">
    <property type="protein sequence ID" value="SPD22531.1"/>
    <property type="molecule type" value="Genomic_DNA"/>
</dbReference>
<evidence type="ECO:0000313" key="1">
    <source>
        <dbReference type="EMBL" id="SPD22531.1"/>
    </source>
</evidence>
<dbReference type="PROSITE" id="PS51257">
    <property type="entry name" value="PROKAR_LIPOPROTEIN"/>
    <property type="match status" value="1"/>
</dbReference>
<sequence length="284" mass="31489">MGHQRPAIGSGCGPGMWSTSACGLPSMQQERPEPGVMGAHLPVRHKQAPGMHDYGAAVGQQRQRWASKGERWAKHGQGQGLKHSMCNNLWSINGSNRECSGDVHRLVGFHLLPNNRFRPPIIEAPMKAATQEPLIFATQEPTIFEAPIEAATQEQPIIEAPMKAATQEAHGSIKYFCGPTQKKSNPTVTVELEKEALKNRVDVIILPTLVIHNIQYQENKQGIGIGIQEIKGQDVVWCKLKRKVEAYTALPIKHRAQFHSSYCTSCSNSTPTLWARCFKRRGQC</sequence>
<protein>
    <submittedName>
        <fullName evidence="1">Uncharacterized protein</fullName>
    </submittedName>
</protein>
<dbReference type="AlphaFoldDB" id="A0A2N9IF58"/>